<dbReference type="EMBL" id="PPXC01000025">
    <property type="protein sequence ID" value="POH71680.1"/>
    <property type="molecule type" value="Genomic_DNA"/>
</dbReference>
<keyword evidence="3 4" id="KW-0378">Hydrolase</keyword>
<comment type="cofactor">
    <cofactor evidence="1">
        <name>Mg(2+)</name>
        <dbReference type="ChEBI" id="CHEBI:18420"/>
    </cofactor>
</comment>
<organism evidence="6 7">
    <name type="scientific">Arthrobacter glacialis</name>
    <dbReference type="NCBI Taxonomy" id="1664"/>
    <lineage>
        <taxon>Bacteria</taxon>
        <taxon>Bacillati</taxon>
        <taxon>Actinomycetota</taxon>
        <taxon>Actinomycetes</taxon>
        <taxon>Micrococcales</taxon>
        <taxon>Micrococcaceae</taxon>
        <taxon>Arthrobacter</taxon>
    </lineage>
</organism>
<dbReference type="Proteomes" id="UP000237061">
    <property type="component" value="Unassembled WGS sequence"/>
</dbReference>
<comment type="caution">
    <text evidence="6">The sequence shown here is derived from an EMBL/GenBank/DDBJ whole genome shotgun (WGS) entry which is preliminary data.</text>
</comment>
<dbReference type="PROSITE" id="PS51462">
    <property type="entry name" value="NUDIX"/>
    <property type="match status" value="1"/>
</dbReference>
<accession>A0A2S3ZR48</accession>
<keyword evidence="7" id="KW-1185">Reference proteome</keyword>
<sequence length="162" mass="18035">MTGPLLRHSVRALILTPDRDLLLGSHGIPDGFVWAAPGGGIEPGETPIEALTRELEEEIGLDLSRLEPPLVWRQEIVDNSICHGYEGVVNDYFLVEIDRFEPQGVWSPGALLNEGLHDFFWWSWEAIQNAGPIHLFSPRNLAELFPSIGHGDNLQKPLLLSV</sequence>
<protein>
    <submittedName>
        <fullName evidence="6">NUDIX hydrolase</fullName>
    </submittedName>
</protein>
<dbReference type="AlphaFoldDB" id="A0A2S3ZR48"/>
<dbReference type="PRINTS" id="PR00502">
    <property type="entry name" value="NUDIXFAMILY"/>
</dbReference>
<dbReference type="Gene3D" id="3.90.79.10">
    <property type="entry name" value="Nucleoside Triphosphate Pyrophosphohydrolase"/>
    <property type="match status" value="1"/>
</dbReference>
<dbReference type="InterPro" id="IPR020476">
    <property type="entry name" value="Nudix_hydrolase"/>
</dbReference>
<gene>
    <name evidence="6" type="ORF">CVS27_19620</name>
</gene>
<dbReference type="PANTHER" id="PTHR43046:SF14">
    <property type="entry name" value="MUTT_NUDIX FAMILY PROTEIN"/>
    <property type="match status" value="1"/>
</dbReference>
<dbReference type="SUPFAM" id="SSF55811">
    <property type="entry name" value="Nudix"/>
    <property type="match status" value="1"/>
</dbReference>
<dbReference type="GO" id="GO:0016787">
    <property type="term" value="F:hydrolase activity"/>
    <property type="evidence" value="ECO:0007669"/>
    <property type="project" value="UniProtKB-KW"/>
</dbReference>
<feature type="domain" description="Nudix hydrolase" evidence="5">
    <location>
        <begin position="5"/>
        <end position="146"/>
    </location>
</feature>
<dbReference type="InterPro" id="IPR020084">
    <property type="entry name" value="NUDIX_hydrolase_CS"/>
</dbReference>
<evidence type="ECO:0000256" key="4">
    <source>
        <dbReference type="RuleBase" id="RU003476"/>
    </source>
</evidence>
<proteinExistence type="inferred from homology"/>
<comment type="similarity">
    <text evidence="2 4">Belongs to the Nudix hydrolase family.</text>
</comment>
<dbReference type="Pfam" id="PF00293">
    <property type="entry name" value="NUDIX"/>
    <property type="match status" value="1"/>
</dbReference>
<evidence type="ECO:0000259" key="5">
    <source>
        <dbReference type="PROSITE" id="PS51462"/>
    </source>
</evidence>
<dbReference type="PANTHER" id="PTHR43046">
    <property type="entry name" value="GDP-MANNOSE MANNOSYL HYDROLASE"/>
    <property type="match status" value="1"/>
</dbReference>
<dbReference type="RefSeq" id="WP_103467536.1">
    <property type="nucleotide sequence ID" value="NZ_PPXC01000025.1"/>
</dbReference>
<evidence type="ECO:0000313" key="6">
    <source>
        <dbReference type="EMBL" id="POH71680.1"/>
    </source>
</evidence>
<dbReference type="InterPro" id="IPR000086">
    <property type="entry name" value="NUDIX_hydrolase_dom"/>
</dbReference>
<evidence type="ECO:0000313" key="7">
    <source>
        <dbReference type="Proteomes" id="UP000237061"/>
    </source>
</evidence>
<evidence type="ECO:0000256" key="2">
    <source>
        <dbReference type="ARBA" id="ARBA00005582"/>
    </source>
</evidence>
<reference evidence="6 7" key="1">
    <citation type="submission" date="2018-01" db="EMBL/GenBank/DDBJ databases">
        <title>Arthrobacter sp. nov., from glaciers in China.</title>
        <authorList>
            <person name="Liu Q."/>
            <person name="Xin Y.-H."/>
        </authorList>
    </citation>
    <scope>NUCLEOTIDE SEQUENCE [LARGE SCALE GENOMIC DNA]</scope>
    <source>
        <strain evidence="6 7">HLT2-12-2</strain>
    </source>
</reference>
<evidence type="ECO:0000256" key="3">
    <source>
        <dbReference type="ARBA" id="ARBA00022801"/>
    </source>
</evidence>
<evidence type="ECO:0000256" key="1">
    <source>
        <dbReference type="ARBA" id="ARBA00001946"/>
    </source>
</evidence>
<dbReference type="InterPro" id="IPR015797">
    <property type="entry name" value="NUDIX_hydrolase-like_dom_sf"/>
</dbReference>
<dbReference type="PROSITE" id="PS00893">
    <property type="entry name" value="NUDIX_BOX"/>
    <property type="match status" value="1"/>
</dbReference>
<name>A0A2S3ZR48_ARTGL</name>